<dbReference type="Proteomes" id="UP000034406">
    <property type="component" value="Unassembled WGS sequence"/>
</dbReference>
<evidence type="ECO:0000259" key="2">
    <source>
        <dbReference type="Pfam" id="PF08486"/>
    </source>
</evidence>
<dbReference type="STRING" id="1618490.US90_C0001G0073"/>
<dbReference type="EMBL" id="LBUT01000001">
    <property type="protein sequence ID" value="KKQ71742.1"/>
    <property type="molecule type" value="Genomic_DNA"/>
</dbReference>
<evidence type="ECO:0000256" key="1">
    <source>
        <dbReference type="SAM" id="Coils"/>
    </source>
</evidence>
<name>A0A0G0JYZ7_9BACT</name>
<feature type="coiled-coil region" evidence="1">
    <location>
        <begin position="28"/>
        <end position="83"/>
    </location>
</feature>
<feature type="coiled-coil region" evidence="1">
    <location>
        <begin position="145"/>
        <end position="210"/>
    </location>
</feature>
<accession>A0A0G0JYZ7</accession>
<dbReference type="PATRIC" id="fig|1618490.4.peg.74"/>
<feature type="domain" description="Sporulation stage II protein D amidase enhancer LytB N-terminal" evidence="2">
    <location>
        <begin position="292"/>
        <end position="383"/>
    </location>
</feature>
<gene>
    <name evidence="3" type="ORF">US90_C0001G0073</name>
</gene>
<dbReference type="Gene3D" id="6.10.250.3150">
    <property type="match status" value="1"/>
</dbReference>
<dbReference type="AlphaFoldDB" id="A0A0G0JYZ7"/>
<reference evidence="3 4" key="1">
    <citation type="journal article" date="2015" name="Nature">
        <title>rRNA introns, odd ribosomes, and small enigmatic genomes across a large radiation of phyla.</title>
        <authorList>
            <person name="Brown C.T."/>
            <person name="Hug L.A."/>
            <person name="Thomas B.C."/>
            <person name="Sharon I."/>
            <person name="Castelle C.J."/>
            <person name="Singh A."/>
            <person name="Wilkins M.J."/>
            <person name="Williams K.H."/>
            <person name="Banfield J.F."/>
        </authorList>
    </citation>
    <scope>NUCLEOTIDE SEQUENCE [LARGE SCALE GENOMIC DNA]</scope>
</reference>
<dbReference type="InterPro" id="IPR013693">
    <property type="entry name" value="SpoIID/LytB_N"/>
</dbReference>
<organism evidence="3 4">
    <name type="scientific">Candidatus Shapirobacteria bacterium GW2011_GWE2_38_30</name>
    <dbReference type="NCBI Taxonomy" id="1618490"/>
    <lineage>
        <taxon>Bacteria</taxon>
        <taxon>Candidatus Shapironibacteriota</taxon>
    </lineage>
</organism>
<proteinExistence type="predicted"/>
<evidence type="ECO:0000313" key="4">
    <source>
        <dbReference type="Proteomes" id="UP000034406"/>
    </source>
</evidence>
<comment type="caution">
    <text evidence="3">The sequence shown here is derived from an EMBL/GenBank/DDBJ whole genome shotgun (WGS) entry which is preliminary data.</text>
</comment>
<sequence>MPFNSKKILLYIFILLSSFSFLTSIVHAKTIDEEIAEVTKQIADLEAAIAPLKSESSSLNSKITSAKAQITKTENQINNLGQRIIDREADLEVQHVLLGERVKRYYINTKKFNPLMIFLSSSGTSSLIREYSWYQAIINQDKTMIIDYNTEIKKLIDNKSSLEKETVKLTTLKKSLESRFGFLAGEIKKAEDYKKELSQKQKDLISAKTAMFNTSVGNVSSSDDPASRSDFNPGFSPAFAVFSFGAPHRKGMSQYGAYGRSKEGQNSETILKAYYGNIRIETVDMPGSINTTVGTLPFEDNYLLGIAEMPTSWGENGGMEALKAQAIAARTYALYSTGWHFNNRSSTGTICTTESCQVYSGSKAANPGLWRDAVNATKGQVIVSNSTNDIFSTMYASTSGGSVYSYSTAGHSTPMIWDTKCNSQSCWPNDSFEKVSGSPWYYKGWYKTRSGSSYGLSHPWLTNDQFSDIINAVLYFSRTNDQSHLSQTQNCIGTCDSNAWSPDELRRQVSDKGGPVSSVNSISVDYSTGGYTRFQRYLYSSRSRRPHRQIRPL</sequence>
<keyword evidence="1" id="KW-0175">Coiled coil</keyword>
<evidence type="ECO:0000313" key="3">
    <source>
        <dbReference type="EMBL" id="KKQ71742.1"/>
    </source>
</evidence>
<dbReference type="Pfam" id="PF08486">
    <property type="entry name" value="SpoIID"/>
    <property type="match status" value="1"/>
</dbReference>
<protein>
    <submittedName>
        <fullName evidence="3">SpoIID/LytB domain protein</fullName>
    </submittedName>
</protein>